<sequence length="100" mass="11978">MSTYIEMKNIFITKVQKDEQRTILEVCFENMHEPKYCRLFKATLEKESDWTIRSIAVYDSRKDRFLTVGSLYAPILYEEIKNKILQAFEQNAEFEQQLAQ</sequence>
<dbReference type="RefSeq" id="WP_035197552.1">
    <property type="nucleotide sequence ID" value="NZ_JJRY01000021.1"/>
</dbReference>
<dbReference type="EMBL" id="JJRY01000021">
    <property type="protein sequence ID" value="KEF36849.1"/>
    <property type="molecule type" value="Genomic_DNA"/>
</dbReference>
<gene>
    <name evidence="1" type="ORF">M670_03931</name>
</gene>
<evidence type="ECO:0000313" key="1">
    <source>
        <dbReference type="EMBL" id="KEF36849.1"/>
    </source>
</evidence>
<organism evidence="1 2">
    <name type="scientific">Schinkia azotoformans MEV2011</name>
    <dbReference type="NCBI Taxonomy" id="1348973"/>
    <lineage>
        <taxon>Bacteria</taxon>
        <taxon>Bacillati</taxon>
        <taxon>Bacillota</taxon>
        <taxon>Bacilli</taxon>
        <taxon>Bacillales</taxon>
        <taxon>Bacillaceae</taxon>
        <taxon>Calidifontibacillus/Schinkia group</taxon>
        <taxon>Schinkia</taxon>
    </lineage>
</organism>
<protein>
    <submittedName>
        <fullName evidence="1">Uncharacterized protein</fullName>
    </submittedName>
</protein>
<comment type="caution">
    <text evidence="1">The sequence shown here is derived from an EMBL/GenBank/DDBJ whole genome shotgun (WGS) entry which is preliminary data.</text>
</comment>
<dbReference type="PATRIC" id="fig|1348973.3.peg.3814"/>
<accession>A0A072NGK9</accession>
<dbReference type="AlphaFoldDB" id="A0A072NGK9"/>
<reference evidence="1 2" key="1">
    <citation type="submission" date="2014-04" db="EMBL/GenBank/DDBJ databases">
        <title>Draft genome sequence of Bacillus azotoformans MEV2011, a (co-) denitrifying strain unable to grow in the presence of oxygen.</title>
        <authorList>
            <person name="Nielsen M."/>
            <person name="Schreiber L."/>
            <person name="Finster K."/>
            <person name="Schramm A."/>
        </authorList>
    </citation>
    <scope>NUCLEOTIDE SEQUENCE [LARGE SCALE GENOMIC DNA]</scope>
    <source>
        <strain evidence="1 2">MEV2011</strain>
    </source>
</reference>
<name>A0A072NGK9_SCHAZ</name>
<evidence type="ECO:0000313" key="2">
    <source>
        <dbReference type="Proteomes" id="UP000027936"/>
    </source>
</evidence>
<proteinExistence type="predicted"/>
<dbReference type="Proteomes" id="UP000027936">
    <property type="component" value="Unassembled WGS sequence"/>
</dbReference>